<name>A0ACC0L185_CHOFU</name>
<organism evidence="1 2">
    <name type="scientific">Choristoneura fumiferana</name>
    <name type="common">Spruce budworm moth</name>
    <name type="synonym">Archips fumiferana</name>
    <dbReference type="NCBI Taxonomy" id="7141"/>
    <lineage>
        <taxon>Eukaryota</taxon>
        <taxon>Metazoa</taxon>
        <taxon>Ecdysozoa</taxon>
        <taxon>Arthropoda</taxon>
        <taxon>Hexapoda</taxon>
        <taxon>Insecta</taxon>
        <taxon>Pterygota</taxon>
        <taxon>Neoptera</taxon>
        <taxon>Endopterygota</taxon>
        <taxon>Lepidoptera</taxon>
        <taxon>Glossata</taxon>
        <taxon>Ditrysia</taxon>
        <taxon>Tortricoidea</taxon>
        <taxon>Tortricidae</taxon>
        <taxon>Tortricinae</taxon>
        <taxon>Choristoneura</taxon>
    </lineage>
</organism>
<accession>A0ACC0L185</accession>
<dbReference type="EMBL" id="CM046109">
    <property type="protein sequence ID" value="KAI8442564.1"/>
    <property type="molecule type" value="Genomic_DNA"/>
</dbReference>
<sequence length="76" mass="7845">MFLTFEVIATFGVSAVISFAISSAILLLVAAKKGMLCAGRPAKQGADNLNSVPLMPPTPKDVLAGEETPLQSSQPS</sequence>
<evidence type="ECO:0000313" key="1">
    <source>
        <dbReference type="EMBL" id="KAI8442564.1"/>
    </source>
</evidence>
<protein>
    <submittedName>
        <fullName evidence="1">Uncharacterized protein</fullName>
    </submittedName>
</protein>
<gene>
    <name evidence="1" type="ORF">MSG28_006025</name>
</gene>
<reference evidence="1 2" key="1">
    <citation type="journal article" date="2022" name="Genome Biol. Evol.">
        <title>The Spruce Budworm Genome: Reconstructing the Evolutionary History of Antifreeze Proteins.</title>
        <authorList>
            <person name="Beliveau C."/>
            <person name="Gagne P."/>
            <person name="Picq S."/>
            <person name="Vernygora O."/>
            <person name="Keeling C.I."/>
            <person name="Pinkney K."/>
            <person name="Doucet D."/>
            <person name="Wen F."/>
            <person name="Johnston J.S."/>
            <person name="Maaroufi H."/>
            <person name="Boyle B."/>
            <person name="Laroche J."/>
            <person name="Dewar K."/>
            <person name="Juretic N."/>
            <person name="Blackburn G."/>
            <person name="Nisole A."/>
            <person name="Brunet B."/>
            <person name="Brandao M."/>
            <person name="Lumley L."/>
            <person name="Duan J."/>
            <person name="Quan G."/>
            <person name="Lucarotti C.J."/>
            <person name="Roe A.D."/>
            <person name="Sperling F.A.H."/>
            <person name="Levesque R.C."/>
            <person name="Cusson M."/>
        </authorList>
    </citation>
    <scope>NUCLEOTIDE SEQUENCE [LARGE SCALE GENOMIC DNA]</scope>
    <source>
        <strain evidence="1">Glfc:IPQL:Cfum</strain>
    </source>
</reference>
<dbReference type="Proteomes" id="UP001064048">
    <property type="component" value="Chromosome 9"/>
</dbReference>
<proteinExistence type="predicted"/>
<keyword evidence="2" id="KW-1185">Reference proteome</keyword>
<comment type="caution">
    <text evidence="1">The sequence shown here is derived from an EMBL/GenBank/DDBJ whole genome shotgun (WGS) entry which is preliminary data.</text>
</comment>
<evidence type="ECO:0000313" key="2">
    <source>
        <dbReference type="Proteomes" id="UP001064048"/>
    </source>
</evidence>